<dbReference type="EMBL" id="JAOTPV010000034">
    <property type="protein sequence ID" value="KAJ4468833.1"/>
    <property type="molecule type" value="Genomic_DNA"/>
</dbReference>
<proteinExistence type="predicted"/>
<dbReference type="AlphaFoldDB" id="A0A9W8ZXD5"/>
<gene>
    <name evidence="1" type="ORF">J3R30DRAFT_1611392</name>
</gene>
<comment type="caution">
    <text evidence="1">The sequence shown here is derived from an EMBL/GenBank/DDBJ whole genome shotgun (WGS) entry which is preliminary data.</text>
</comment>
<dbReference type="OrthoDB" id="3020826at2759"/>
<accession>A0A9W8ZXD5</accession>
<evidence type="ECO:0000313" key="1">
    <source>
        <dbReference type="EMBL" id="KAJ4468833.1"/>
    </source>
</evidence>
<sequence length="299" mass="33972">MSLHHWRTPLYSHERANPPRSSYVTAGEKPLFSVEIVEESEHDVNTNDEMLRSFHQDYDTEAYDASTYSSNSSLMPHYYHLKEEIPQAVDFHSASHLPSVFVSPSLHQEFEQVIEDPMQFSAVDYSSGLSFPLGISPEDGNVFMPNPFKFGCEHDKVPLGQSNLQMDNLLSATPTNTTIYALTASDDTSSPSDRGMSRATRIQSSLDILRAGRISPVEFLTEVLDVTNPRSAQFRGKLYSKTNKRLDDLLDKIIEDPMGEMMIEDWFRKYDSRKKDATCEKENILSGLGSGNAQYYRRY</sequence>
<protein>
    <submittedName>
        <fullName evidence="1">Uncharacterized protein</fullName>
    </submittedName>
</protein>
<name>A0A9W8ZXD5_9AGAR</name>
<evidence type="ECO:0000313" key="2">
    <source>
        <dbReference type="Proteomes" id="UP001150266"/>
    </source>
</evidence>
<keyword evidence="2" id="KW-1185">Reference proteome</keyword>
<reference evidence="1" key="1">
    <citation type="submission" date="2022-08" db="EMBL/GenBank/DDBJ databases">
        <title>A Global Phylogenomic Analysis of the Shiitake Genus Lentinula.</title>
        <authorList>
            <consortium name="DOE Joint Genome Institute"/>
            <person name="Sierra-Patev S."/>
            <person name="Min B."/>
            <person name="Naranjo-Ortiz M."/>
            <person name="Looney B."/>
            <person name="Konkel Z."/>
            <person name="Slot J.C."/>
            <person name="Sakamoto Y."/>
            <person name="Steenwyk J.L."/>
            <person name="Rokas A."/>
            <person name="Carro J."/>
            <person name="Camarero S."/>
            <person name="Ferreira P."/>
            <person name="Molpeceres G."/>
            <person name="Ruiz-Duenas F.J."/>
            <person name="Serrano A."/>
            <person name="Henrissat B."/>
            <person name="Drula E."/>
            <person name="Hughes K.W."/>
            <person name="Mata J.L."/>
            <person name="Ishikawa N.K."/>
            <person name="Vargas-Isla R."/>
            <person name="Ushijima S."/>
            <person name="Smith C.A."/>
            <person name="Ahrendt S."/>
            <person name="Andreopoulos W."/>
            <person name="He G."/>
            <person name="Labutti K."/>
            <person name="Lipzen A."/>
            <person name="Ng V."/>
            <person name="Riley R."/>
            <person name="Sandor L."/>
            <person name="Barry K."/>
            <person name="Martinez A.T."/>
            <person name="Xiao Y."/>
            <person name="Gibbons J.G."/>
            <person name="Terashima K."/>
            <person name="Grigoriev I.V."/>
            <person name="Hibbett D.S."/>
        </authorList>
    </citation>
    <scope>NUCLEOTIDE SEQUENCE</scope>
    <source>
        <strain evidence="1">JLM2183</strain>
    </source>
</reference>
<organism evidence="1 2">
    <name type="scientific">Lentinula aciculospora</name>
    <dbReference type="NCBI Taxonomy" id="153920"/>
    <lineage>
        <taxon>Eukaryota</taxon>
        <taxon>Fungi</taxon>
        <taxon>Dikarya</taxon>
        <taxon>Basidiomycota</taxon>
        <taxon>Agaricomycotina</taxon>
        <taxon>Agaricomycetes</taxon>
        <taxon>Agaricomycetidae</taxon>
        <taxon>Agaricales</taxon>
        <taxon>Marasmiineae</taxon>
        <taxon>Omphalotaceae</taxon>
        <taxon>Lentinula</taxon>
    </lineage>
</organism>
<dbReference type="Proteomes" id="UP001150266">
    <property type="component" value="Unassembled WGS sequence"/>
</dbReference>